<dbReference type="EMBL" id="FNDE01000025">
    <property type="protein sequence ID" value="SDH43778.1"/>
    <property type="molecule type" value="Genomic_DNA"/>
</dbReference>
<accession>A0A1G8CEI6</accession>
<dbReference type="Proteomes" id="UP000826616">
    <property type="component" value="Chromosome"/>
</dbReference>
<sequence>MNQCLQAIRDYKESVGVFQQMSPEFTQAYNEFTGVSFAEGSLSQKEKQLIALGVSLASQDEYCILYHTMEALHKGATEQEIYEALQVTAALRGGAAFSQLSLVRRALAVFKDQMQ</sequence>
<dbReference type="RefSeq" id="WP_057897659.1">
    <property type="nucleotide sequence ID" value="NZ_CP080764.1"/>
</dbReference>
<dbReference type="InterPro" id="IPR003779">
    <property type="entry name" value="CMD-like"/>
</dbReference>
<dbReference type="Gene3D" id="1.20.1290.10">
    <property type="entry name" value="AhpD-like"/>
    <property type="match status" value="1"/>
</dbReference>
<evidence type="ECO:0000313" key="5">
    <source>
        <dbReference type="Proteomes" id="UP000826616"/>
    </source>
</evidence>
<reference evidence="3 4" key="1">
    <citation type="submission" date="2016-10" db="EMBL/GenBank/DDBJ databases">
        <authorList>
            <person name="de Groot N.N."/>
        </authorList>
    </citation>
    <scope>NUCLEOTIDE SEQUENCE [LARGE SCALE GENOMIC DNA]</scope>
    <source>
        <strain evidence="3 4">L 420-91</strain>
    </source>
</reference>
<feature type="domain" description="Carboxymuconolactone decarboxylase-like" evidence="1">
    <location>
        <begin position="23"/>
        <end position="99"/>
    </location>
</feature>
<keyword evidence="3" id="KW-0560">Oxidoreductase</keyword>
<keyword evidence="3" id="KW-0575">Peroxidase</keyword>
<proteinExistence type="predicted"/>
<dbReference type="PANTHER" id="PTHR33930">
    <property type="entry name" value="ALKYL HYDROPEROXIDE REDUCTASE AHPD"/>
    <property type="match status" value="1"/>
</dbReference>
<dbReference type="InterPro" id="IPR004675">
    <property type="entry name" value="AhpD_core"/>
</dbReference>
<organism evidence="3 4">
    <name type="scientific">Aneurinibacillus thermoaerophilus</name>
    <dbReference type="NCBI Taxonomy" id="143495"/>
    <lineage>
        <taxon>Bacteria</taxon>
        <taxon>Bacillati</taxon>
        <taxon>Bacillota</taxon>
        <taxon>Bacilli</taxon>
        <taxon>Bacillales</taxon>
        <taxon>Paenibacillaceae</taxon>
        <taxon>Aneurinibacillus group</taxon>
        <taxon>Aneurinibacillus</taxon>
    </lineage>
</organism>
<dbReference type="Pfam" id="PF02627">
    <property type="entry name" value="CMD"/>
    <property type="match status" value="1"/>
</dbReference>
<dbReference type="SUPFAM" id="SSF69118">
    <property type="entry name" value="AhpD-like"/>
    <property type="match status" value="1"/>
</dbReference>
<dbReference type="EMBL" id="CP080764">
    <property type="protein sequence ID" value="QYY42339.1"/>
    <property type="molecule type" value="Genomic_DNA"/>
</dbReference>
<dbReference type="GeneID" id="97142891"/>
<dbReference type="InterPro" id="IPR029032">
    <property type="entry name" value="AhpD-like"/>
</dbReference>
<keyword evidence="5" id="KW-1185">Reference proteome</keyword>
<dbReference type="NCBIfam" id="TIGR00778">
    <property type="entry name" value="ahpD_dom"/>
    <property type="match status" value="1"/>
</dbReference>
<evidence type="ECO:0000313" key="2">
    <source>
        <dbReference type="EMBL" id="QYY42339.1"/>
    </source>
</evidence>
<dbReference type="OrthoDB" id="1683318at2"/>
<reference evidence="2 5" key="2">
    <citation type="submission" date="2021-08" db="EMBL/GenBank/DDBJ databases">
        <title>Complete genome sequence of the strain Aneurinibacillus thermoaerophilus CCM 8960.</title>
        <authorList>
            <person name="Musilova J."/>
            <person name="Kourilova X."/>
            <person name="Pernicova I."/>
            <person name="Bezdicek M."/>
            <person name="Lengerova M."/>
            <person name="Obruca S."/>
            <person name="Sedlar K."/>
        </authorList>
    </citation>
    <scope>NUCLEOTIDE SEQUENCE [LARGE SCALE GENOMIC DNA]</scope>
    <source>
        <strain evidence="2 5">CCM 8960</strain>
    </source>
</reference>
<dbReference type="GO" id="GO:0051920">
    <property type="term" value="F:peroxiredoxin activity"/>
    <property type="evidence" value="ECO:0007669"/>
    <property type="project" value="InterPro"/>
</dbReference>
<gene>
    <name evidence="2" type="ORF">K3F53_16025</name>
    <name evidence="3" type="ORF">SAMN04489735_10254</name>
</gene>
<dbReference type="AlphaFoldDB" id="A0A1G8CEI6"/>
<evidence type="ECO:0000313" key="4">
    <source>
        <dbReference type="Proteomes" id="UP000198956"/>
    </source>
</evidence>
<evidence type="ECO:0000259" key="1">
    <source>
        <dbReference type="Pfam" id="PF02627"/>
    </source>
</evidence>
<protein>
    <submittedName>
        <fullName evidence="3">Alkylhydroperoxidase AhpD family core domain-containing protein</fullName>
    </submittedName>
    <submittedName>
        <fullName evidence="2">Carboxymuconolactone decarboxylase family protein</fullName>
    </submittedName>
</protein>
<name>A0A1G8CEI6_ANETH</name>
<evidence type="ECO:0000313" key="3">
    <source>
        <dbReference type="EMBL" id="SDH43778.1"/>
    </source>
</evidence>
<dbReference type="Proteomes" id="UP000198956">
    <property type="component" value="Unassembled WGS sequence"/>
</dbReference>
<dbReference type="PANTHER" id="PTHR33930:SF2">
    <property type="entry name" value="BLR3452 PROTEIN"/>
    <property type="match status" value="1"/>
</dbReference>